<feature type="region of interest" description="Disordered" evidence="1">
    <location>
        <begin position="251"/>
        <end position="271"/>
    </location>
</feature>
<gene>
    <name evidence="2" type="ORF">C8A04DRAFT_9454</name>
</gene>
<feature type="region of interest" description="Disordered" evidence="1">
    <location>
        <begin position="101"/>
        <end position="180"/>
    </location>
</feature>
<feature type="compositionally biased region" description="Polar residues" evidence="1">
    <location>
        <begin position="683"/>
        <end position="697"/>
    </location>
</feature>
<accession>A0AAN6V8T8</accession>
<feature type="compositionally biased region" description="Low complexity" evidence="1">
    <location>
        <begin position="1"/>
        <end position="25"/>
    </location>
</feature>
<feature type="compositionally biased region" description="Basic and acidic residues" evidence="1">
    <location>
        <begin position="32"/>
        <end position="41"/>
    </location>
</feature>
<feature type="compositionally biased region" description="Polar residues" evidence="1">
    <location>
        <begin position="518"/>
        <end position="540"/>
    </location>
</feature>
<feature type="compositionally biased region" description="Low complexity" evidence="1">
    <location>
        <begin position="206"/>
        <end position="218"/>
    </location>
</feature>
<reference evidence="2" key="1">
    <citation type="journal article" date="2023" name="Mol. Phylogenet. Evol.">
        <title>Genome-scale phylogeny and comparative genomics of the fungal order Sordariales.</title>
        <authorList>
            <person name="Hensen N."/>
            <person name="Bonometti L."/>
            <person name="Westerberg I."/>
            <person name="Brannstrom I.O."/>
            <person name="Guillou S."/>
            <person name="Cros-Aarteil S."/>
            <person name="Calhoun S."/>
            <person name="Haridas S."/>
            <person name="Kuo A."/>
            <person name="Mondo S."/>
            <person name="Pangilinan J."/>
            <person name="Riley R."/>
            <person name="LaButti K."/>
            <person name="Andreopoulos B."/>
            <person name="Lipzen A."/>
            <person name="Chen C."/>
            <person name="Yan M."/>
            <person name="Daum C."/>
            <person name="Ng V."/>
            <person name="Clum A."/>
            <person name="Steindorff A."/>
            <person name="Ohm R.A."/>
            <person name="Martin F."/>
            <person name="Silar P."/>
            <person name="Natvig D.O."/>
            <person name="Lalanne C."/>
            <person name="Gautier V."/>
            <person name="Ament-Velasquez S.L."/>
            <person name="Kruys A."/>
            <person name="Hutchinson M.I."/>
            <person name="Powell A.J."/>
            <person name="Barry K."/>
            <person name="Miller A.N."/>
            <person name="Grigoriev I.V."/>
            <person name="Debuchy R."/>
            <person name="Gladieux P."/>
            <person name="Hiltunen Thoren M."/>
            <person name="Johannesson H."/>
        </authorList>
    </citation>
    <scope>NUCLEOTIDE SEQUENCE</scope>
    <source>
        <strain evidence="2">CBS 141.50</strain>
    </source>
</reference>
<feature type="compositionally biased region" description="Low complexity" evidence="1">
    <location>
        <begin position="713"/>
        <end position="731"/>
    </location>
</feature>
<dbReference type="EMBL" id="MU853559">
    <property type="protein sequence ID" value="KAK4146862.1"/>
    <property type="molecule type" value="Genomic_DNA"/>
</dbReference>
<feature type="compositionally biased region" description="Low complexity" evidence="1">
    <location>
        <begin position="461"/>
        <end position="480"/>
    </location>
</feature>
<keyword evidence="3" id="KW-1185">Reference proteome</keyword>
<dbReference type="AlphaFoldDB" id="A0AAN6V8T8"/>
<feature type="compositionally biased region" description="Polar residues" evidence="1">
    <location>
        <begin position="125"/>
        <end position="148"/>
    </location>
</feature>
<organism evidence="2 3">
    <name type="scientific">Dichotomopilus funicola</name>
    <dbReference type="NCBI Taxonomy" id="1934379"/>
    <lineage>
        <taxon>Eukaryota</taxon>
        <taxon>Fungi</taxon>
        <taxon>Dikarya</taxon>
        <taxon>Ascomycota</taxon>
        <taxon>Pezizomycotina</taxon>
        <taxon>Sordariomycetes</taxon>
        <taxon>Sordariomycetidae</taxon>
        <taxon>Sordariales</taxon>
        <taxon>Chaetomiaceae</taxon>
        <taxon>Dichotomopilus</taxon>
    </lineage>
</organism>
<feature type="region of interest" description="Disordered" evidence="1">
    <location>
        <begin position="1"/>
        <end position="79"/>
    </location>
</feature>
<comment type="caution">
    <text evidence="2">The sequence shown here is derived from an EMBL/GenBank/DDBJ whole genome shotgun (WGS) entry which is preliminary data.</text>
</comment>
<feature type="compositionally biased region" description="Low complexity" evidence="1">
    <location>
        <begin position="252"/>
        <end position="271"/>
    </location>
</feature>
<feature type="region of interest" description="Disordered" evidence="1">
    <location>
        <begin position="320"/>
        <end position="363"/>
    </location>
</feature>
<feature type="compositionally biased region" description="Polar residues" evidence="1">
    <location>
        <begin position="502"/>
        <end position="511"/>
    </location>
</feature>
<dbReference type="Proteomes" id="UP001302676">
    <property type="component" value="Unassembled WGS sequence"/>
</dbReference>
<feature type="region of interest" description="Disordered" evidence="1">
    <location>
        <begin position="206"/>
        <end position="227"/>
    </location>
</feature>
<proteinExistence type="predicted"/>
<feature type="compositionally biased region" description="Low complexity" evidence="1">
    <location>
        <begin position="561"/>
        <end position="573"/>
    </location>
</feature>
<feature type="region of interest" description="Disordered" evidence="1">
    <location>
        <begin position="377"/>
        <end position="640"/>
    </location>
</feature>
<reference evidence="2" key="2">
    <citation type="submission" date="2023-05" db="EMBL/GenBank/DDBJ databases">
        <authorList>
            <consortium name="Lawrence Berkeley National Laboratory"/>
            <person name="Steindorff A."/>
            <person name="Hensen N."/>
            <person name="Bonometti L."/>
            <person name="Westerberg I."/>
            <person name="Brannstrom I.O."/>
            <person name="Guillou S."/>
            <person name="Cros-Aarteil S."/>
            <person name="Calhoun S."/>
            <person name="Haridas S."/>
            <person name="Kuo A."/>
            <person name="Mondo S."/>
            <person name="Pangilinan J."/>
            <person name="Riley R."/>
            <person name="Labutti K."/>
            <person name="Andreopoulos B."/>
            <person name="Lipzen A."/>
            <person name="Chen C."/>
            <person name="Yanf M."/>
            <person name="Daum C."/>
            <person name="Ng V."/>
            <person name="Clum A."/>
            <person name="Ohm R."/>
            <person name="Martin F."/>
            <person name="Silar P."/>
            <person name="Natvig D."/>
            <person name="Lalanne C."/>
            <person name="Gautier V."/>
            <person name="Ament-Velasquez S.L."/>
            <person name="Kruys A."/>
            <person name="Hutchinson M.I."/>
            <person name="Powell A.J."/>
            <person name="Barry K."/>
            <person name="Miller A.N."/>
            <person name="Grigoriev I.V."/>
            <person name="Debuchy R."/>
            <person name="Gladieux P."/>
            <person name="Thoren M.H."/>
            <person name="Johannesson H."/>
        </authorList>
    </citation>
    <scope>NUCLEOTIDE SEQUENCE</scope>
    <source>
        <strain evidence="2">CBS 141.50</strain>
    </source>
</reference>
<evidence type="ECO:0000313" key="3">
    <source>
        <dbReference type="Proteomes" id="UP001302676"/>
    </source>
</evidence>
<evidence type="ECO:0000313" key="2">
    <source>
        <dbReference type="EMBL" id="KAK4146862.1"/>
    </source>
</evidence>
<evidence type="ECO:0000256" key="1">
    <source>
        <dbReference type="SAM" id="MobiDB-lite"/>
    </source>
</evidence>
<feature type="compositionally biased region" description="Polar residues" evidence="1">
    <location>
        <begin position="155"/>
        <end position="167"/>
    </location>
</feature>
<feature type="region of interest" description="Disordered" evidence="1">
    <location>
        <begin position="675"/>
        <end position="748"/>
    </location>
</feature>
<sequence>MLARPSTSSGPGSASSFSSFSRTGGTKTGFVDNKRLSKDDLALTTARWNRGPGSHRTHGTAAETFWLPTPEQSPQRAPARISPSHARTMVMSPPAMSPPLARLPTPQSSSASGKIPIGMALGSPTRDSSSYAGSPQAGWQPQFPSSQGPVGPVAQSASVHVTHSASPLATPAPVTIQRTKTQKRRLFGSLFGSKKHAEPARVVESVASSVATPAPSRSNTVAGRKTPKHKPIIIKGMPEPGMSAPAPFLSPGNTSTTTNTTTSTSSNGTSTGLLNVDIPDIRLERYSVMFSGVLHPGSGNRSSSLLERRQATLERLKTISDRIEMEESEGAAATGTGTEEGKAGRPRRATSPHPAGSPSFPQQIVGKDMELSTAATAASLAPPSRGLARSNTSPGYLPSPSPSRTSFEPRPVQGSGDALTKREGGKRRKEGKTVTVVSPREMDERNRAVYVERWREQARLQSQSQSQVHSQSQHIQGQQSNAIQPIQHAHPFRSHPPGTGYSAPTPSTATESAHFHPNESSLHLDTPESGTPSSRPSTSAGDEPVAAPKPAVLSPHWEMITPPSSTSSSPPSSKTADAATGAVSNAPIAATASNAPRHPHRSPTTFQPTPLESPILTPGVTPQGPARETSALAPGTTAPRVSVDEADAALKAAVESSIARQISVSRQQRQLLRPFGGSVRGYGQSTPRGNGNGNTLESSIRSTFGSGSGSGSSGRARSATTGTGLGPAPGTRRSVEDGTEGEEVIKGVRRVNTPPVMVVMRAGDRRSERVVLDVVE</sequence>
<name>A0AAN6V8T8_9PEZI</name>
<dbReference type="RefSeq" id="XP_062640233.1">
    <property type="nucleotide sequence ID" value="XM_062785489.1"/>
</dbReference>
<dbReference type="GeneID" id="87822102"/>
<feature type="compositionally biased region" description="Basic and acidic residues" evidence="1">
    <location>
        <begin position="440"/>
        <end position="458"/>
    </location>
</feature>
<protein>
    <submittedName>
        <fullName evidence="2">Uncharacterized protein</fullName>
    </submittedName>
</protein>